<dbReference type="InterPro" id="IPR000182">
    <property type="entry name" value="GNAT_dom"/>
</dbReference>
<dbReference type="EMBL" id="JADZSC010000002">
    <property type="protein sequence ID" value="MBH0230755.1"/>
    <property type="molecule type" value="Genomic_DNA"/>
</dbReference>
<evidence type="ECO:0000259" key="1">
    <source>
        <dbReference type="PROSITE" id="PS51186"/>
    </source>
</evidence>
<evidence type="ECO:0000313" key="3">
    <source>
        <dbReference type="Proteomes" id="UP000614490"/>
    </source>
</evidence>
<dbReference type="SUPFAM" id="SSF55729">
    <property type="entry name" value="Acyl-CoA N-acyltransferases (Nat)"/>
    <property type="match status" value="1"/>
</dbReference>
<reference evidence="2 3" key="1">
    <citation type="journal article" date="2005" name="Int. J. Syst. Evol. Microbiol.">
        <title>Halobacillus yeomjeoni sp. nov., isolated from a marine solar saltern in Korea.</title>
        <authorList>
            <person name="Yoon J.H."/>
            <person name="Kang S.J."/>
            <person name="Lee C.H."/>
            <person name="Oh H.W."/>
            <person name="Oh T.K."/>
        </authorList>
    </citation>
    <scope>NUCLEOTIDE SEQUENCE [LARGE SCALE GENOMIC DNA]</scope>
    <source>
        <strain evidence="2 3">KCTC 3957</strain>
    </source>
</reference>
<feature type="domain" description="N-acetyltransferase" evidence="1">
    <location>
        <begin position="10"/>
        <end position="159"/>
    </location>
</feature>
<sequence length="170" mass="20220">MIKNFKVQYIKHVNISTEYIDEIIKLKNQYWNYPIKSHKKWINENINDDDYHLWIEDSSGDILAYLNLVFLKVKFDKRIEEVIGIGNVCVNKDKARSGIGLLLMQICNYYISCNEQRAILLCKKTLVDFYKKANWEEFTGDILLKNNIYSEILMFNNLPDESHLVIDREF</sequence>
<comment type="caution">
    <text evidence="2">The sequence shown here is derived from an EMBL/GenBank/DDBJ whole genome shotgun (WGS) entry which is preliminary data.</text>
</comment>
<dbReference type="AlphaFoldDB" id="A0A931HWQ1"/>
<accession>A0A931HWQ1</accession>
<keyword evidence="3" id="KW-1185">Reference proteome</keyword>
<gene>
    <name evidence="2" type="ORF">H0267_11055</name>
</gene>
<proteinExistence type="predicted"/>
<protein>
    <submittedName>
        <fullName evidence="2">GNAT family N-acetyltransferase</fullName>
    </submittedName>
</protein>
<organism evidence="2 3">
    <name type="scientific">Halobacillus yeomjeoni</name>
    <dbReference type="NCBI Taxonomy" id="311194"/>
    <lineage>
        <taxon>Bacteria</taxon>
        <taxon>Bacillati</taxon>
        <taxon>Bacillota</taxon>
        <taxon>Bacilli</taxon>
        <taxon>Bacillales</taxon>
        <taxon>Bacillaceae</taxon>
        <taxon>Halobacillus</taxon>
    </lineage>
</organism>
<dbReference type="Pfam" id="PF13673">
    <property type="entry name" value="Acetyltransf_10"/>
    <property type="match status" value="1"/>
</dbReference>
<dbReference type="InterPro" id="IPR016181">
    <property type="entry name" value="Acyl_CoA_acyltransferase"/>
</dbReference>
<dbReference type="GO" id="GO:0016747">
    <property type="term" value="F:acyltransferase activity, transferring groups other than amino-acyl groups"/>
    <property type="evidence" value="ECO:0007669"/>
    <property type="project" value="InterPro"/>
</dbReference>
<dbReference type="PROSITE" id="PS51186">
    <property type="entry name" value="GNAT"/>
    <property type="match status" value="1"/>
</dbReference>
<dbReference type="Proteomes" id="UP000614490">
    <property type="component" value="Unassembled WGS sequence"/>
</dbReference>
<evidence type="ECO:0000313" key="2">
    <source>
        <dbReference type="EMBL" id="MBH0230755.1"/>
    </source>
</evidence>
<dbReference type="Gene3D" id="3.40.630.30">
    <property type="match status" value="1"/>
</dbReference>
<dbReference type="RefSeq" id="WP_197317368.1">
    <property type="nucleotide sequence ID" value="NZ_JADZSC010000002.1"/>
</dbReference>
<name>A0A931HWQ1_9BACI</name>